<comment type="subcellular location">
    <subcellularLocation>
        <location evidence="1">Membrane</location>
    </subcellularLocation>
</comment>
<dbReference type="InterPro" id="IPR043567">
    <property type="entry name" value="SYTL1-5_C2B"/>
</dbReference>
<dbReference type="SMART" id="SM00239">
    <property type="entry name" value="C2"/>
    <property type="match status" value="2"/>
</dbReference>
<feature type="compositionally biased region" description="Basic and acidic residues" evidence="4">
    <location>
        <begin position="152"/>
        <end position="181"/>
    </location>
</feature>
<feature type="domain" description="C2" evidence="5">
    <location>
        <begin position="491"/>
        <end position="618"/>
    </location>
</feature>
<dbReference type="FunFam" id="2.60.40.150:FF:000006">
    <property type="entry name" value="Synaptotagmin-like 5, isoform CRA_a"/>
    <property type="match status" value="1"/>
</dbReference>
<dbReference type="GO" id="GO:0005886">
    <property type="term" value="C:plasma membrane"/>
    <property type="evidence" value="ECO:0007669"/>
    <property type="project" value="TreeGrafter"/>
</dbReference>
<evidence type="ECO:0000256" key="4">
    <source>
        <dbReference type="SAM" id="MobiDB-lite"/>
    </source>
</evidence>
<evidence type="ECO:0000259" key="5">
    <source>
        <dbReference type="PROSITE" id="PS50004"/>
    </source>
</evidence>
<dbReference type="AlphaFoldDB" id="A0A8S0ZR60"/>
<dbReference type="GO" id="GO:0042043">
    <property type="term" value="F:neurexin family protein binding"/>
    <property type="evidence" value="ECO:0007669"/>
    <property type="project" value="TreeGrafter"/>
</dbReference>
<evidence type="ECO:0000313" key="7">
    <source>
        <dbReference type="Proteomes" id="UP000494106"/>
    </source>
</evidence>
<feature type="region of interest" description="Disordered" evidence="4">
    <location>
        <begin position="95"/>
        <end position="118"/>
    </location>
</feature>
<dbReference type="GO" id="GO:0070382">
    <property type="term" value="C:exocytic vesicle"/>
    <property type="evidence" value="ECO:0007669"/>
    <property type="project" value="TreeGrafter"/>
</dbReference>
<dbReference type="InterPro" id="IPR035892">
    <property type="entry name" value="C2_domain_sf"/>
</dbReference>
<feature type="domain" description="C2" evidence="5">
    <location>
        <begin position="354"/>
        <end position="476"/>
    </location>
</feature>
<dbReference type="PROSITE" id="PS50004">
    <property type="entry name" value="C2"/>
    <property type="match status" value="2"/>
</dbReference>
<proteinExistence type="predicted"/>
<sequence length="651" mass="73780">MLNKSGSDTNNPPKSENVNVSCWNCVMFQNDEDYGTEVSLSQIRKQNRQRFKLYSALASEISRPKAMPITQKVKENYVTAKIMEKKLMNHTKNTVSENKKVSNEDPIPVKPSNIEIPGIKPTDFTDLVTKEEEKDNDSIIINTSLIETSTPKTDKKTRDDSFSSSHYTKEEQSSTFENKENVTDAQKTALFEIDSKALISESTNSINSRHSDVRKKTSCQDLVDNELASNDQDFKTSLPALNITQKRNILKSTKSLSVVNETNVRPSKCLRWSTLDMPRGQNSTTNCNEVYLTDTPQQNHATLPRRSNSPLPHERDLLDRDRFSLNRSGLQARSESMASVYSGAGEGTRGNVTVRGEVQISLVYNYRLGALEVGVKRCRELAPVDVKRNRSDPYVKVYLLPDKSKAGKRKTKVKKNTLNPVFEETLSFVQPLASLSARTLWLSVWHADMFGRNDFLGEVTLPLADVVFDDPAPMWYKLHERTEQFDEQQGSRGDLIVALKLELNDTARAKGTLHVLVKEAKNLVATKPNGLADVFCKSYLLPERGRLAKQKTVVCRRTLNPKWEHTFTYRGLTLQELSTRALELSLWDRDRLASNDFMGAIRLSLGTGTYMGAPVNWMDSVGKEVTLWQKMMQRPNFWVESSFPLRPHLNN</sequence>
<accession>A0A8S0ZR60</accession>
<dbReference type="Pfam" id="PF00168">
    <property type="entry name" value="C2"/>
    <property type="match status" value="2"/>
</dbReference>
<feature type="region of interest" description="Disordered" evidence="4">
    <location>
        <begin position="150"/>
        <end position="181"/>
    </location>
</feature>
<dbReference type="GO" id="GO:0006887">
    <property type="term" value="P:exocytosis"/>
    <property type="evidence" value="ECO:0007669"/>
    <property type="project" value="TreeGrafter"/>
</dbReference>
<dbReference type="InterPro" id="IPR000008">
    <property type="entry name" value="C2_dom"/>
</dbReference>
<dbReference type="OrthoDB" id="195679at2759"/>
<keyword evidence="2" id="KW-0677">Repeat</keyword>
<dbReference type="Gene3D" id="2.60.40.150">
    <property type="entry name" value="C2 domain"/>
    <property type="match status" value="2"/>
</dbReference>
<organism evidence="6 7">
    <name type="scientific">Arctia plantaginis</name>
    <name type="common">Wood tiger moth</name>
    <name type="synonym">Phalaena plantaginis</name>
    <dbReference type="NCBI Taxonomy" id="874455"/>
    <lineage>
        <taxon>Eukaryota</taxon>
        <taxon>Metazoa</taxon>
        <taxon>Ecdysozoa</taxon>
        <taxon>Arthropoda</taxon>
        <taxon>Hexapoda</taxon>
        <taxon>Insecta</taxon>
        <taxon>Pterygota</taxon>
        <taxon>Neoptera</taxon>
        <taxon>Endopterygota</taxon>
        <taxon>Lepidoptera</taxon>
        <taxon>Glossata</taxon>
        <taxon>Ditrysia</taxon>
        <taxon>Noctuoidea</taxon>
        <taxon>Erebidae</taxon>
        <taxon>Arctiinae</taxon>
        <taxon>Arctia</taxon>
    </lineage>
</organism>
<dbReference type="PANTHER" id="PTHR45716:SF2">
    <property type="entry name" value="BITESIZE, ISOFORM I"/>
    <property type="match status" value="1"/>
</dbReference>
<protein>
    <recommendedName>
        <fullName evidence="5">C2 domain-containing protein</fullName>
    </recommendedName>
</protein>
<dbReference type="SUPFAM" id="SSF49562">
    <property type="entry name" value="C2 domain (Calcium/lipid-binding domain, CaLB)"/>
    <property type="match status" value="2"/>
</dbReference>
<dbReference type="CDD" id="cd04020">
    <property type="entry name" value="C2B_SLP_1-2-3-4"/>
    <property type="match status" value="1"/>
</dbReference>
<dbReference type="EMBL" id="CADEBC010000488">
    <property type="protein sequence ID" value="CAB3236919.1"/>
    <property type="molecule type" value="Genomic_DNA"/>
</dbReference>
<keyword evidence="3" id="KW-0472">Membrane</keyword>
<name>A0A8S0ZR60_ARCPL</name>
<keyword evidence="7" id="KW-1185">Reference proteome</keyword>
<evidence type="ECO:0000256" key="1">
    <source>
        <dbReference type="ARBA" id="ARBA00004370"/>
    </source>
</evidence>
<evidence type="ECO:0000256" key="2">
    <source>
        <dbReference type="ARBA" id="ARBA00022737"/>
    </source>
</evidence>
<reference evidence="6 7" key="1">
    <citation type="submission" date="2020-04" db="EMBL/GenBank/DDBJ databases">
        <authorList>
            <person name="Wallbank WR R."/>
            <person name="Pardo Diaz C."/>
            <person name="Kozak K."/>
            <person name="Martin S."/>
            <person name="Jiggins C."/>
            <person name="Moest M."/>
            <person name="Warren A I."/>
            <person name="Byers J.R.P. K."/>
            <person name="Montejo-Kovacevich G."/>
            <person name="Yen C E."/>
        </authorList>
    </citation>
    <scope>NUCLEOTIDE SEQUENCE [LARGE SCALE GENOMIC DNA]</scope>
</reference>
<gene>
    <name evidence="6" type="ORF">APLA_LOCUS6766</name>
</gene>
<evidence type="ECO:0000313" key="6">
    <source>
        <dbReference type="EMBL" id="CAB3236919.1"/>
    </source>
</evidence>
<dbReference type="PANTHER" id="PTHR45716">
    <property type="entry name" value="BITESIZE, ISOFORM I"/>
    <property type="match status" value="1"/>
</dbReference>
<dbReference type="Proteomes" id="UP000494106">
    <property type="component" value="Unassembled WGS sequence"/>
</dbReference>
<dbReference type="PRINTS" id="PR00399">
    <property type="entry name" value="SYNAPTOTAGMN"/>
</dbReference>
<dbReference type="InterPro" id="IPR001565">
    <property type="entry name" value="Synaptotagmin"/>
</dbReference>
<comment type="caution">
    <text evidence="6">The sequence shown here is derived from an EMBL/GenBank/DDBJ whole genome shotgun (WGS) entry which is preliminary data.</text>
</comment>
<evidence type="ECO:0000256" key="3">
    <source>
        <dbReference type="ARBA" id="ARBA00023136"/>
    </source>
</evidence>
<dbReference type="CDD" id="cd08521">
    <property type="entry name" value="C2A_SLP"/>
    <property type="match status" value="1"/>
</dbReference>